<name>A0A172Y8G6_9CAUL</name>
<sequence length="80" mass="8580">MASAGAASADSRLAIDVRDLASREGAAAFDRDVMRAARRLCQRYSGVARIRCLAGVRDEALEKLPQSARLTYAQARARAG</sequence>
<dbReference type="AlphaFoldDB" id="A0A172Y8G6"/>
<organism evidence="1 2">
    <name type="scientific">Brevundimonas naejangsanensis</name>
    <dbReference type="NCBI Taxonomy" id="588932"/>
    <lineage>
        <taxon>Bacteria</taxon>
        <taxon>Pseudomonadati</taxon>
        <taxon>Pseudomonadota</taxon>
        <taxon>Alphaproteobacteria</taxon>
        <taxon>Caulobacterales</taxon>
        <taxon>Caulobacteraceae</taxon>
        <taxon>Brevundimonas</taxon>
    </lineage>
</organism>
<evidence type="ECO:0008006" key="3">
    <source>
        <dbReference type="Google" id="ProtNLM"/>
    </source>
</evidence>
<dbReference type="Proteomes" id="UP000077603">
    <property type="component" value="Chromosome"/>
</dbReference>
<evidence type="ECO:0000313" key="1">
    <source>
        <dbReference type="EMBL" id="ANF55531.1"/>
    </source>
</evidence>
<accession>A0A172Y8G6</accession>
<keyword evidence="2" id="KW-1185">Reference proteome</keyword>
<reference evidence="1 2" key="1">
    <citation type="journal article" date="2014" name="Genome Announc.">
        <title>Genome Sequence of a Promising Hydrogen-Producing Facultative Anaerobic Bacterium, Brevundimonas naejangsanensis Strain B1.</title>
        <authorList>
            <person name="Su H."/>
            <person name="Zhang T."/>
            <person name="Bao M."/>
            <person name="Jiang Y."/>
            <person name="Wang Y."/>
            <person name="Tan T."/>
        </authorList>
    </citation>
    <scope>NUCLEOTIDE SEQUENCE [LARGE SCALE GENOMIC DNA]</scope>
    <source>
        <strain evidence="1 2">B1</strain>
    </source>
</reference>
<dbReference type="EMBL" id="CP015614">
    <property type="protein sequence ID" value="ANF55531.1"/>
    <property type="molecule type" value="Genomic_DNA"/>
</dbReference>
<gene>
    <name evidence="1" type="ORF">DA69_12755</name>
</gene>
<evidence type="ECO:0000313" key="2">
    <source>
        <dbReference type="Proteomes" id="UP000077603"/>
    </source>
</evidence>
<dbReference type="KEGG" id="bne:DA69_12755"/>
<protein>
    <recommendedName>
        <fullName evidence="3">UrcA family protein</fullName>
    </recommendedName>
</protein>
<proteinExistence type="predicted"/>